<dbReference type="EMBL" id="WPOO01000013">
    <property type="protein sequence ID" value="MVN59196.1"/>
    <property type="molecule type" value="Genomic_DNA"/>
</dbReference>
<dbReference type="SUPFAM" id="SSF103642">
    <property type="entry name" value="Sec-C motif"/>
    <property type="match status" value="1"/>
</dbReference>
<evidence type="ECO:0000313" key="2">
    <source>
        <dbReference type="Proteomes" id="UP000488839"/>
    </source>
</evidence>
<keyword evidence="2" id="KW-1185">Reference proteome</keyword>
<organism evidence="1 2">
    <name type="scientific">Adlercreutzia rubneri</name>
    <dbReference type="NCBI Taxonomy" id="2916441"/>
    <lineage>
        <taxon>Bacteria</taxon>
        <taxon>Bacillati</taxon>
        <taxon>Actinomycetota</taxon>
        <taxon>Coriobacteriia</taxon>
        <taxon>Eggerthellales</taxon>
        <taxon>Eggerthellaceae</taxon>
        <taxon>Adlercreutzia</taxon>
    </lineage>
</organism>
<dbReference type="Proteomes" id="UP000488839">
    <property type="component" value="Unassembled WGS sequence"/>
</dbReference>
<name>A0A7K1T6C3_9ACTN</name>
<gene>
    <name evidence="1" type="ORF">GO707_08170</name>
</gene>
<comment type="caution">
    <text evidence="1">The sequence shown here is derived from an EMBL/GenBank/DDBJ whole genome shotgun (WGS) entry which is preliminary data.</text>
</comment>
<sequence>MQSSIKAEQIEMATGRKLFVDDFGRALKIGCNDPRPCGSDKKFKKCCGR</sequence>
<dbReference type="Gene3D" id="3.10.450.50">
    <property type="match status" value="1"/>
</dbReference>
<protein>
    <submittedName>
        <fullName evidence="1">Uncharacterized protein</fullName>
    </submittedName>
</protein>
<proteinExistence type="predicted"/>
<reference evidence="1 2" key="1">
    <citation type="submission" date="2019-11" db="EMBL/GenBank/DDBJ databases">
        <title>Whole genome shotgun sequencing (WGS) data from Adlercreutzia equolifaciens ResAG-91, Eggerthella lenta MRI-F36, MRI-F37, MRI-F40, ResAG-49, ResAG-88, ResAG-121, ResAG-145, and Gordonibacter sp. ResAG-5, ResAG-26, ResAG-43, ResAG-50, ResAG-59.</title>
        <authorList>
            <person name="Stoll D.A."/>
            <person name="Danylec N."/>
            <person name="Franz C.M.A.P."/>
            <person name="Huch M."/>
        </authorList>
    </citation>
    <scope>NUCLEOTIDE SEQUENCE [LARGE SCALE GENOMIC DNA]</scope>
    <source>
        <strain evidence="1 2">ResAG-91</strain>
    </source>
</reference>
<accession>A0A7K1T6C3</accession>
<evidence type="ECO:0000313" key="1">
    <source>
        <dbReference type="EMBL" id="MVN59196.1"/>
    </source>
</evidence>
<dbReference type="RefSeq" id="WP_157012742.1">
    <property type="nucleotide sequence ID" value="NZ_WPOO01000013.1"/>
</dbReference>
<dbReference type="InterPro" id="IPR004027">
    <property type="entry name" value="SEC_C_motif"/>
</dbReference>
<dbReference type="AlphaFoldDB" id="A0A7K1T6C3"/>
<dbReference type="Pfam" id="PF02810">
    <property type="entry name" value="SEC-C"/>
    <property type="match status" value="1"/>
</dbReference>